<reference evidence="3 4" key="1">
    <citation type="submission" date="2020-12" db="EMBL/GenBank/DDBJ databases">
        <title>WGS of Thermoactinomyces spp.</title>
        <authorList>
            <person name="Cheng K."/>
        </authorList>
    </citation>
    <scope>NUCLEOTIDE SEQUENCE [LARGE SCALE GENOMIC DNA]</scope>
    <source>
        <strain evidence="4">CICC 10671\DSM 43846</strain>
    </source>
</reference>
<organism evidence="3 4">
    <name type="scientific">Thermoactinomyces intermedius</name>
    <dbReference type="NCBI Taxonomy" id="2024"/>
    <lineage>
        <taxon>Bacteria</taxon>
        <taxon>Bacillati</taxon>
        <taxon>Bacillota</taxon>
        <taxon>Bacilli</taxon>
        <taxon>Bacillales</taxon>
        <taxon>Thermoactinomycetaceae</taxon>
        <taxon>Thermoactinomyces</taxon>
    </lineage>
</organism>
<sequence length="334" mass="35712">MHAQIIRQFGSPDVFEPATLQRPAVLPGHVLIRVAATSVNPIDTKIRSGAVPNVAPGLPAVLHGDVAGVIEETGAGVTSFQVGDEVFACAGGVKNTHGGALADYLLVREELVAPKPRTLSFQEAAALPLVSITAWEAVFERGRIQEGQNVLVHAGTGGVGHIALQLAKLTGATVHTTVSTDRKAEIAKRLGADHPIFYRQSEVDDYVKQYTGGEGFDVVIDTVGGANIDRSLQAVKIHGHVVTIAARSTHDLSLMHNKGLTLHAVFMILPILTGKGLQRHGEILRQISRWVDEGKIKPLLDEKTYAFAQVAEAHRRLESGQAVGKVTLINENFS</sequence>
<dbReference type="Pfam" id="PF08240">
    <property type="entry name" value="ADH_N"/>
    <property type="match status" value="1"/>
</dbReference>
<dbReference type="EMBL" id="JAECVW010000002">
    <property type="protein sequence ID" value="MBH8594837.1"/>
    <property type="molecule type" value="Genomic_DNA"/>
</dbReference>
<evidence type="ECO:0000259" key="2">
    <source>
        <dbReference type="SMART" id="SM00829"/>
    </source>
</evidence>
<accession>A0A8I1DED7</accession>
<dbReference type="RefSeq" id="WP_181732494.1">
    <property type="nucleotide sequence ID" value="NZ_JACEIR010000008.1"/>
</dbReference>
<gene>
    <name evidence="3" type="ORF">I8U20_05770</name>
</gene>
<proteinExistence type="predicted"/>
<dbReference type="InterPro" id="IPR011032">
    <property type="entry name" value="GroES-like_sf"/>
</dbReference>
<dbReference type="InterPro" id="IPR013154">
    <property type="entry name" value="ADH-like_N"/>
</dbReference>
<dbReference type="AlphaFoldDB" id="A0A8I1DED7"/>
<evidence type="ECO:0000256" key="1">
    <source>
        <dbReference type="ARBA" id="ARBA00022857"/>
    </source>
</evidence>
<dbReference type="Proteomes" id="UP000633619">
    <property type="component" value="Unassembled WGS sequence"/>
</dbReference>
<dbReference type="InterPro" id="IPR051603">
    <property type="entry name" value="Zinc-ADH_QOR/CCCR"/>
</dbReference>
<dbReference type="InterPro" id="IPR020843">
    <property type="entry name" value="ER"/>
</dbReference>
<feature type="domain" description="Enoyl reductase (ER)" evidence="2">
    <location>
        <begin position="10"/>
        <end position="328"/>
    </location>
</feature>
<protein>
    <submittedName>
        <fullName evidence="3">Zinc-dependent alcohol dehydrogenase family protein</fullName>
    </submittedName>
</protein>
<dbReference type="PANTHER" id="PTHR44154">
    <property type="entry name" value="QUINONE OXIDOREDUCTASE"/>
    <property type="match status" value="1"/>
</dbReference>
<dbReference type="InterPro" id="IPR036291">
    <property type="entry name" value="NAD(P)-bd_dom_sf"/>
</dbReference>
<dbReference type="SMART" id="SM00829">
    <property type="entry name" value="PKS_ER"/>
    <property type="match status" value="1"/>
</dbReference>
<keyword evidence="4" id="KW-1185">Reference proteome</keyword>
<dbReference type="Gene3D" id="3.40.50.720">
    <property type="entry name" value="NAD(P)-binding Rossmann-like Domain"/>
    <property type="match status" value="1"/>
</dbReference>
<dbReference type="Gene3D" id="3.90.180.10">
    <property type="entry name" value="Medium-chain alcohol dehydrogenases, catalytic domain"/>
    <property type="match status" value="1"/>
</dbReference>
<evidence type="ECO:0000313" key="3">
    <source>
        <dbReference type="EMBL" id="MBH8594837.1"/>
    </source>
</evidence>
<comment type="caution">
    <text evidence="3">The sequence shown here is derived from an EMBL/GenBank/DDBJ whole genome shotgun (WGS) entry which is preliminary data.</text>
</comment>
<dbReference type="CDD" id="cd08272">
    <property type="entry name" value="MDR6"/>
    <property type="match status" value="1"/>
</dbReference>
<dbReference type="SUPFAM" id="SSF51735">
    <property type="entry name" value="NAD(P)-binding Rossmann-fold domains"/>
    <property type="match status" value="1"/>
</dbReference>
<evidence type="ECO:0000313" key="4">
    <source>
        <dbReference type="Proteomes" id="UP000633619"/>
    </source>
</evidence>
<dbReference type="PANTHER" id="PTHR44154:SF1">
    <property type="entry name" value="QUINONE OXIDOREDUCTASE"/>
    <property type="match status" value="1"/>
</dbReference>
<dbReference type="Pfam" id="PF13602">
    <property type="entry name" value="ADH_zinc_N_2"/>
    <property type="match status" value="1"/>
</dbReference>
<keyword evidence="1" id="KW-0521">NADP</keyword>
<dbReference type="GO" id="GO:0016491">
    <property type="term" value="F:oxidoreductase activity"/>
    <property type="evidence" value="ECO:0007669"/>
    <property type="project" value="InterPro"/>
</dbReference>
<name>A0A8I1DED7_THEIN</name>
<dbReference type="SUPFAM" id="SSF50129">
    <property type="entry name" value="GroES-like"/>
    <property type="match status" value="1"/>
</dbReference>